<protein>
    <recommendedName>
        <fullName evidence="2">PpiC domain-containing protein</fullName>
    </recommendedName>
</protein>
<sequence>MYGKNVKRNEEKMKAWKKHLGAATLLAVIFLFTGCGTSPVVKVGKEKLYLPELMYYVYQAEKDGQIYEEMYQNFFSESYWDTEYKDGKTFREVAKEDAYENAVMYSVFARKAEEAGYSLSEEEAAACEKEATEEYAGLGEKQREVIGLERKEFISLKKKITLGNKYYDALMESLEVNEEKAVSMILEEEYVQYDVEYLYASRKEALEPYLERAFAGEDFTKMAEEQPDVLEAGRIGFREGDYSLGESFEKEALQLSNGEVCKQIVAEEDGYYIIRMIDDSSKESYEAACEEAILNARNEAFKAAYEKIKKEFKIKKYDSGWDSLVIGELTKE</sequence>
<proteinExistence type="predicted"/>
<keyword evidence="1" id="KW-0413">Isomerase</keyword>
<dbReference type="EMBL" id="LNAM01000090">
    <property type="protein sequence ID" value="KSV59799.1"/>
    <property type="molecule type" value="Genomic_DNA"/>
</dbReference>
<evidence type="ECO:0000259" key="2">
    <source>
        <dbReference type="PROSITE" id="PS50198"/>
    </source>
</evidence>
<dbReference type="GO" id="GO:0003755">
    <property type="term" value="F:peptidyl-prolyl cis-trans isomerase activity"/>
    <property type="evidence" value="ECO:0007669"/>
    <property type="project" value="UniProtKB-KW"/>
</dbReference>
<accession>A0A0V8QGU9</accession>
<evidence type="ECO:0000313" key="4">
    <source>
        <dbReference type="Proteomes" id="UP000054874"/>
    </source>
</evidence>
<dbReference type="Proteomes" id="UP000054874">
    <property type="component" value="Unassembled WGS sequence"/>
</dbReference>
<keyword evidence="1" id="KW-0697">Rotamase</keyword>
<evidence type="ECO:0000313" key="3">
    <source>
        <dbReference type="EMBL" id="KSV59799.1"/>
    </source>
</evidence>
<dbReference type="PROSITE" id="PS51257">
    <property type="entry name" value="PROKAR_LIPOPROTEIN"/>
    <property type="match status" value="1"/>
</dbReference>
<comment type="caution">
    <text evidence="3">The sequence shown here is derived from an EMBL/GenBank/DDBJ whole genome shotgun (WGS) entry which is preliminary data.</text>
</comment>
<reference evidence="3 4" key="1">
    <citation type="submission" date="2015-11" db="EMBL/GenBank/DDBJ databases">
        <title>Butyribacter intestini gen. nov., sp. nov., a butyric acid-producing bacterium of the family Lachnospiraceae isolated from the human faeces.</title>
        <authorList>
            <person name="Zou Y."/>
            <person name="Xue W."/>
            <person name="Luo G."/>
            <person name="Lv M."/>
        </authorList>
    </citation>
    <scope>NUCLEOTIDE SEQUENCE [LARGE SCALE GENOMIC DNA]</scope>
    <source>
        <strain evidence="3 4">ACET-33324</strain>
    </source>
</reference>
<keyword evidence="4" id="KW-1185">Reference proteome</keyword>
<dbReference type="SUPFAM" id="SSF54534">
    <property type="entry name" value="FKBP-like"/>
    <property type="match status" value="1"/>
</dbReference>
<dbReference type="PROSITE" id="PS50198">
    <property type="entry name" value="PPIC_PPIASE_2"/>
    <property type="match status" value="1"/>
</dbReference>
<dbReference type="STRING" id="290052.ASU35_07950"/>
<dbReference type="AlphaFoldDB" id="A0A0V8QGU9"/>
<dbReference type="Gene3D" id="3.10.50.40">
    <property type="match status" value="1"/>
</dbReference>
<dbReference type="InterPro" id="IPR046357">
    <property type="entry name" value="PPIase_dom_sf"/>
</dbReference>
<gene>
    <name evidence="3" type="ORF">ASU35_07950</name>
</gene>
<name>A0A0V8QGU9_9FIRM</name>
<organism evidence="3 4">
    <name type="scientific">Acetivibrio ethanolgignens</name>
    <dbReference type="NCBI Taxonomy" id="290052"/>
    <lineage>
        <taxon>Bacteria</taxon>
        <taxon>Bacillati</taxon>
        <taxon>Bacillota</taxon>
        <taxon>Clostridia</taxon>
        <taxon>Eubacteriales</taxon>
        <taxon>Oscillospiraceae</taxon>
        <taxon>Acetivibrio</taxon>
    </lineage>
</organism>
<evidence type="ECO:0000256" key="1">
    <source>
        <dbReference type="PROSITE-ProRule" id="PRU00278"/>
    </source>
</evidence>
<dbReference type="InterPro" id="IPR000297">
    <property type="entry name" value="PPIase_PpiC"/>
</dbReference>
<feature type="domain" description="PpiC" evidence="2">
    <location>
        <begin position="190"/>
        <end position="278"/>
    </location>
</feature>